<evidence type="ECO:0000313" key="3">
    <source>
        <dbReference type="Proteomes" id="UP000807306"/>
    </source>
</evidence>
<dbReference type="EMBL" id="MU157894">
    <property type="protein sequence ID" value="KAF9524727.1"/>
    <property type="molecule type" value="Genomic_DNA"/>
</dbReference>
<feature type="transmembrane region" description="Helical" evidence="1">
    <location>
        <begin position="135"/>
        <end position="156"/>
    </location>
</feature>
<evidence type="ECO:0000313" key="2">
    <source>
        <dbReference type="EMBL" id="KAF9524727.1"/>
    </source>
</evidence>
<gene>
    <name evidence="2" type="ORF">CPB83DRAFT_860789</name>
</gene>
<dbReference type="OrthoDB" id="3038990at2759"/>
<keyword evidence="3" id="KW-1185">Reference proteome</keyword>
<accession>A0A9P6E951</accession>
<feature type="transmembrane region" description="Helical" evidence="1">
    <location>
        <begin position="236"/>
        <end position="255"/>
    </location>
</feature>
<organism evidence="2 3">
    <name type="scientific">Crepidotus variabilis</name>
    <dbReference type="NCBI Taxonomy" id="179855"/>
    <lineage>
        <taxon>Eukaryota</taxon>
        <taxon>Fungi</taxon>
        <taxon>Dikarya</taxon>
        <taxon>Basidiomycota</taxon>
        <taxon>Agaricomycotina</taxon>
        <taxon>Agaricomycetes</taxon>
        <taxon>Agaricomycetidae</taxon>
        <taxon>Agaricales</taxon>
        <taxon>Agaricineae</taxon>
        <taxon>Crepidotaceae</taxon>
        <taxon>Crepidotus</taxon>
    </lineage>
</organism>
<proteinExistence type="predicted"/>
<keyword evidence="1" id="KW-0472">Membrane</keyword>
<feature type="transmembrane region" description="Helical" evidence="1">
    <location>
        <begin position="35"/>
        <end position="52"/>
    </location>
</feature>
<feature type="transmembrane region" description="Helical" evidence="1">
    <location>
        <begin position="103"/>
        <end position="123"/>
    </location>
</feature>
<feature type="transmembrane region" description="Helical" evidence="1">
    <location>
        <begin position="261"/>
        <end position="279"/>
    </location>
</feature>
<dbReference type="Proteomes" id="UP000807306">
    <property type="component" value="Unassembled WGS sequence"/>
</dbReference>
<protein>
    <submittedName>
        <fullName evidence="2">Uncharacterized protein</fullName>
    </submittedName>
</protein>
<evidence type="ECO:0000256" key="1">
    <source>
        <dbReference type="SAM" id="Phobius"/>
    </source>
</evidence>
<comment type="caution">
    <text evidence="2">The sequence shown here is derived from an EMBL/GenBank/DDBJ whole genome shotgun (WGS) entry which is preliminary data.</text>
</comment>
<keyword evidence="1" id="KW-0812">Transmembrane</keyword>
<reference evidence="2" key="1">
    <citation type="submission" date="2020-11" db="EMBL/GenBank/DDBJ databases">
        <authorList>
            <consortium name="DOE Joint Genome Institute"/>
            <person name="Ahrendt S."/>
            <person name="Riley R."/>
            <person name="Andreopoulos W."/>
            <person name="Labutti K."/>
            <person name="Pangilinan J."/>
            <person name="Ruiz-Duenas F.J."/>
            <person name="Barrasa J.M."/>
            <person name="Sanchez-Garcia M."/>
            <person name="Camarero S."/>
            <person name="Miyauchi S."/>
            <person name="Serrano A."/>
            <person name="Linde D."/>
            <person name="Babiker R."/>
            <person name="Drula E."/>
            <person name="Ayuso-Fernandez I."/>
            <person name="Pacheco R."/>
            <person name="Padilla G."/>
            <person name="Ferreira P."/>
            <person name="Barriuso J."/>
            <person name="Kellner H."/>
            <person name="Castanera R."/>
            <person name="Alfaro M."/>
            <person name="Ramirez L."/>
            <person name="Pisabarro A.G."/>
            <person name="Kuo A."/>
            <person name="Tritt A."/>
            <person name="Lipzen A."/>
            <person name="He G."/>
            <person name="Yan M."/>
            <person name="Ng V."/>
            <person name="Cullen D."/>
            <person name="Martin F."/>
            <person name="Rosso M.-N."/>
            <person name="Henrissat B."/>
            <person name="Hibbett D."/>
            <person name="Martinez A.T."/>
            <person name="Grigoriev I.V."/>
        </authorList>
    </citation>
    <scope>NUCLEOTIDE SEQUENCE</scope>
    <source>
        <strain evidence="2">CBS 506.95</strain>
    </source>
</reference>
<name>A0A9P6E951_9AGAR</name>
<feature type="transmembrane region" description="Helical" evidence="1">
    <location>
        <begin position="73"/>
        <end position="91"/>
    </location>
</feature>
<keyword evidence="1" id="KW-1133">Transmembrane helix</keyword>
<dbReference type="AlphaFoldDB" id="A0A9P6E951"/>
<sequence>MASDGSSITWNGHEVLNPSTPMAFLEPKTAVTSTIYAYIVVGCLSIMLWDILQYFPEDYQVVLKPNCKCKTTVFVIARLSAFAFLLESALVDTAPIGHCRVVNTLGCVLFLLNRSSVSLLFYFRVVAVWNRNRYIVGFFTITWLLVVAGSVLAIFATRGDHIGPTQYCLVVVTQDFLFLAAVAESVNDMLVCAAITYKLAEDGQHLGVLRGGRSLFIWRRVSFGRLSERFMQDTQLYLLITFCIKIPEIIAFFVLRQKVGSVISIVLAFPDTVVVNVMASKVFRNMKLGKPGLLPAQQTQGSVNLSFVRAGVDTAPTELGSAILESKRYGEQESRIPA</sequence>